<keyword evidence="2" id="KW-1185">Reference proteome</keyword>
<dbReference type="AlphaFoldDB" id="A0A1X2GCD1"/>
<accession>A0A1X2GCD1</accession>
<evidence type="ECO:0000313" key="1">
    <source>
        <dbReference type="EMBL" id="ORX50540.1"/>
    </source>
</evidence>
<organism evidence="1 2">
    <name type="scientific">Hesseltinella vesiculosa</name>
    <dbReference type="NCBI Taxonomy" id="101127"/>
    <lineage>
        <taxon>Eukaryota</taxon>
        <taxon>Fungi</taxon>
        <taxon>Fungi incertae sedis</taxon>
        <taxon>Mucoromycota</taxon>
        <taxon>Mucoromycotina</taxon>
        <taxon>Mucoromycetes</taxon>
        <taxon>Mucorales</taxon>
        <taxon>Cunninghamellaceae</taxon>
        <taxon>Hesseltinella</taxon>
    </lineage>
</organism>
<protein>
    <submittedName>
        <fullName evidence="1">Uncharacterized protein</fullName>
    </submittedName>
</protein>
<comment type="caution">
    <text evidence="1">The sequence shown here is derived from an EMBL/GenBank/DDBJ whole genome shotgun (WGS) entry which is preliminary data.</text>
</comment>
<gene>
    <name evidence="1" type="ORF">DM01DRAFT_1096113</name>
</gene>
<sequence>MIDFTLKCRLDLSFPHVESIHDNCHFLGSLYITCRWMKEIDIDALSVIVMNRRLKSIAITFDCTVWVQLIALGLVRGQKLRSEISSYTLQHYETLLHTST</sequence>
<dbReference type="Proteomes" id="UP000242146">
    <property type="component" value="Unassembled WGS sequence"/>
</dbReference>
<name>A0A1X2GCD1_9FUNG</name>
<proteinExistence type="predicted"/>
<dbReference type="EMBL" id="MCGT01000023">
    <property type="protein sequence ID" value="ORX50540.1"/>
    <property type="molecule type" value="Genomic_DNA"/>
</dbReference>
<reference evidence="1 2" key="1">
    <citation type="submission" date="2016-07" db="EMBL/GenBank/DDBJ databases">
        <title>Pervasive Adenine N6-methylation of Active Genes in Fungi.</title>
        <authorList>
            <consortium name="DOE Joint Genome Institute"/>
            <person name="Mondo S.J."/>
            <person name="Dannebaum R.O."/>
            <person name="Kuo R.C."/>
            <person name="Labutti K."/>
            <person name="Haridas S."/>
            <person name="Kuo A."/>
            <person name="Salamov A."/>
            <person name="Ahrendt S.R."/>
            <person name="Lipzen A."/>
            <person name="Sullivan W."/>
            <person name="Andreopoulos W.B."/>
            <person name="Clum A."/>
            <person name="Lindquist E."/>
            <person name="Daum C."/>
            <person name="Ramamoorthy G.K."/>
            <person name="Gryganskyi A."/>
            <person name="Culley D."/>
            <person name="Magnuson J.K."/>
            <person name="James T.Y."/>
            <person name="O'Malley M.A."/>
            <person name="Stajich J.E."/>
            <person name="Spatafora J.W."/>
            <person name="Visel A."/>
            <person name="Grigoriev I.V."/>
        </authorList>
    </citation>
    <scope>NUCLEOTIDE SEQUENCE [LARGE SCALE GENOMIC DNA]</scope>
    <source>
        <strain evidence="1 2">NRRL 3301</strain>
    </source>
</reference>
<evidence type="ECO:0000313" key="2">
    <source>
        <dbReference type="Proteomes" id="UP000242146"/>
    </source>
</evidence>